<dbReference type="PANTHER" id="PTHR43389:SF18">
    <property type="entry name" value="VACUOLAR PROTON PUMP SUBUNIT B"/>
    <property type="match status" value="1"/>
</dbReference>
<dbReference type="GO" id="GO:0051693">
    <property type="term" value="P:actin filament capping"/>
    <property type="evidence" value="ECO:0007669"/>
    <property type="project" value="UniProtKB-ARBA"/>
</dbReference>
<dbReference type="GO" id="GO:0051017">
    <property type="term" value="P:actin filament bundle assembly"/>
    <property type="evidence" value="ECO:0007669"/>
    <property type="project" value="UniProtKB-ARBA"/>
</dbReference>
<dbReference type="EnsemblPlants" id="AET6Gv20465900.12">
    <property type="protein sequence ID" value="AET6Gv20465900.12"/>
    <property type="gene ID" value="AET6Gv20465900"/>
</dbReference>
<dbReference type="PROSITE" id="PS00152">
    <property type="entry name" value="ATPASE_ALPHA_BETA"/>
    <property type="match status" value="1"/>
</dbReference>
<evidence type="ECO:0000259" key="9">
    <source>
        <dbReference type="Pfam" id="PF22919"/>
    </source>
</evidence>
<evidence type="ECO:0000313" key="11">
    <source>
        <dbReference type="Proteomes" id="UP000015105"/>
    </source>
</evidence>
<dbReference type="Pfam" id="PF00006">
    <property type="entry name" value="ATP-synt_ab"/>
    <property type="match status" value="1"/>
</dbReference>
<dbReference type="GO" id="GO:0046961">
    <property type="term" value="F:proton-transporting ATPase activity, rotational mechanism"/>
    <property type="evidence" value="ECO:0007669"/>
    <property type="project" value="InterPro"/>
</dbReference>
<feature type="domain" description="ATP synthase A/B type C-terminal" evidence="9">
    <location>
        <begin position="435"/>
        <end position="481"/>
    </location>
</feature>
<evidence type="ECO:0000256" key="6">
    <source>
        <dbReference type="RuleBase" id="RU366021"/>
    </source>
</evidence>
<dbReference type="GO" id="GO:0046034">
    <property type="term" value="P:ATP metabolic process"/>
    <property type="evidence" value="ECO:0007669"/>
    <property type="project" value="InterPro"/>
</dbReference>
<dbReference type="Proteomes" id="UP000015105">
    <property type="component" value="Chromosome 6D"/>
</dbReference>
<dbReference type="NCBIfam" id="NF003235">
    <property type="entry name" value="PRK04196.1"/>
    <property type="match status" value="1"/>
</dbReference>
<dbReference type="PANTHER" id="PTHR43389">
    <property type="entry name" value="V-TYPE PROTON ATPASE SUBUNIT B"/>
    <property type="match status" value="1"/>
</dbReference>
<proteinExistence type="inferred from homology"/>
<dbReference type="Gene3D" id="3.40.50.12240">
    <property type="match status" value="1"/>
</dbReference>
<dbReference type="FunFam" id="3.40.50.12240:FF:000001">
    <property type="entry name" value="V-type proton ATPase subunit B, brain"/>
    <property type="match status" value="1"/>
</dbReference>
<dbReference type="AlphaFoldDB" id="A0A453NSB3"/>
<dbReference type="GO" id="GO:0051015">
    <property type="term" value="F:actin filament binding"/>
    <property type="evidence" value="ECO:0007669"/>
    <property type="project" value="UniProtKB-ARBA"/>
</dbReference>
<dbReference type="InterPro" id="IPR005723">
    <property type="entry name" value="ATPase_V1-cplx_bsu"/>
</dbReference>
<dbReference type="HAMAP" id="MF_00310">
    <property type="entry name" value="ATP_synth_B_arch"/>
    <property type="match status" value="1"/>
</dbReference>
<reference evidence="10" key="4">
    <citation type="submission" date="2019-03" db="UniProtKB">
        <authorList>
            <consortium name="EnsemblPlants"/>
        </authorList>
    </citation>
    <scope>IDENTIFICATION</scope>
</reference>
<reference evidence="11" key="2">
    <citation type="journal article" date="2017" name="Nat. Plants">
        <title>The Aegilops tauschii genome reveals multiple impacts of transposons.</title>
        <authorList>
            <person name="Zhao G."/>
            <person name="Zou C."/>
            <person name="Li K."/>
            <person name="Wang K."/>
            <person name="Li T."/>
            <person name="Gao L."/>
            <person name="Zhang X."/>
            <person name="Wang H."/>
            <person name="Yang Z."/>
            <person name="Liu X."/>
            <person name="Jiang W."/>
            <person name="Mao L."/>
            <person name="Kong X."/>
            <person name="Jiao Y."/>
            <person name="Jia J."/>
        </authorList>
    </citation>
    <scope>NUCLEOTIDE SEQUENCE [LARGE SCALE GENOMIC DNA]</scope>
    <source>
        <strain evidence="11">cv. AL8/78</strain>
    </source>
</reference>
<evidence type="ECO:0000256" key="2">
    <source>
        <dbReference type="ARBA" id="ARBA00008936"/>
    </source>
</evidence>
<dbReference type="GO" id="GO:0033180">
    <property type="term" value="C:proton-transporting V-type ATPase, V1 domain"/>
    <property type="evidence" value="ECO:0007669"/>
    <property type="project" value="InterPro"/>
</dbReference>
<sequence>CVSSRLNPLKSQPTSAQSGENWVDPCAVFVPILGSWTKIRPRAQICWLFVASMGLAKDGAEMEEGTLEIGIEYRTVSGVAGPLVILDKVKGPKYQEIVNIRLGDGTTRRGQVLEVDGEKAVVQVFEGTSGIDNKYTTVQFTGEVLKTPVSLDMLGRIFNGSGKPIDNGPPILPEAYLDISGSSINPSERTYPEEMIQTGISTIDVMNSIARGQKIPLFSAAGLPHNEIAAQICRQAGLVKRLEQSKHAAEGGEEDNFAIVFAAMGVNMETAQFFKRDFEENGSMERVTLFLNLANDPTIERIITPRIALTTAEYLAYECGKHVLVILTDMSSYADALREVSAAREEVPGRRGYPGYMYTDLATIYERAGRIEGRKGSITQIPILTMPNDDITHPTPDLTGYITEGQIYIDRQLHNRQIYPPINVLPSLSRLMKSAIGEGMTRRDHSDVSNQLYANYAIGKDVQAMKAVVGEEALSSEDLVCCQLI</sequence>
<evidence type="ECO:0000256" key="4">
    <source>
        <dbReference type="ARBA" id="ARBA00022781"/>
    </source>
</evidence>
<dbReference type="InterPro" id="IPR027417">
    <property type="entry name" value="P-loop_NTPase"/>
</dbReference>
<evidence type="ECO:0000259" key="7">
    <source>
        <dbReference type="Pfam" id="PF00006"/>
    </source>
</evidence>
<keyword evidence="11" id="KW-1185">Reference proteome</keyword>
<evidence type="ECO:0000259" key="8">
    <source>
        <dbReference type="Pfam" id="PF02874"/>
    </source>
</evidence>
<name>A0A453NSB3_AEGTS</name>
<dbReference type="InterPro" id="IPR055190">
    <property type="entry name" value="ATP-synt_VA_C"/>
</dbReference>
<feature type="domain" description="ATPase F1/V1/A1 complex alpha/beta subunit nucleotide-binding" evidence="7">
    <location>
        <begin position="199"/>
        <end position="429"/>
    </location>
</feature>
<keyword evidence="3 6" id="KW-0813">Transport</keyword>
<dbReference type="Gramene" id="AET6Gv20465900.12">
    <property type="protein sequence ID" value="AET6Gv20465900.12"/>
    <property type="gene ID" value="AET6Gv20465900"/>
</dbReference>
<organism evidence="10 11">
    <name type="scientific">Aegilops tauschii subsp. strangulata</name>
    <name type="common">Goatgrass</name>
    <dbReference type="NCBI Taxonomy" id="200361"/>
    <lineage>
        <taxon>Eukaryota</taxon>
        <taxon>Viridiplantae</taxon>
        <taxon>Streptophyta</taxon>
        <taxon>Embryophyta</taxon>
        <taxon>Tracheophyta</taxon>
        <taxon>Spermatophyta</taxon>
        <taxon>Magnoliopsida</taxon>
        <taxon>Liliopsida</taxon>
        <taxon>Poales</taxon>
        <taxon>Poaceae</taxon>
        <taxon>BOP clade</taxon>
        <taxon>Pooideae</taxon>
        <taxon>Triticodae</taxon>
        <taxon>Triticeae</taxon>
        <taxon>Triticinae</taxon>
        <taxon>Aegilops</taxon>
    </lineage>
</organism>
<comment type="function">
    <text evidence="6">Non-catalytic subunit of the V1 complex of vacuolar(H+)-ATPase (V-ATPase), a multisubunit enzyme composed of a peripheral complex (V1) that hydrolyzes ATP and a membrane integral complex (V0) that translocates protons. V-ATPase is responsible for acidifying and maintaining the pH of intracellular compartments.</text>
</comment>
<evidence type="ECO:0000256" key="3">
    <source>
        <dbReference type="ARBA" id="ARBA00022448"/>
    </source>
</evidence>
<dbReference type="GO" id="GO:0005524">
    <property type="term" value="F:ATP binding"/>
    <property type="evidence" value="ECO:0007669"/>
    <property type="project" value="InterPro"/>
</dbReference>
<dbReference type="InterPro" id="IPR000194">
    <property type="entry name" value="ATPase_F1/V1/A1_a/bsu_nucl-bd"/>
</dbReference>
<comment type="function">
    <text evidence="1">Non-catalytic subunit of the peripheral V1 complex of vacuolar ATPase. V-ATPase is responsible for acidifying a variety of intracellular compartments in eukaryotic cells.</text>
</comment>
<reference evidence="10" key="5">
    <citation type="journal article" date="2021" name="G3 (Bethesda)">
        <title>Aegilops tauschii genome assembly Aet v5.0 features greater sequence contiguity and improved annotation.</title>
        <authorList>
            <person name="Wang L."/>
            <person name="Zhu T."/>
            <person name="Rodriguez J.C."/>
            <person name="Deal K.R."/>
            <person name="Dubcovsky J."/>
            <person name="McGuire P.E."/>
            <person name="Lux T."/>
            <person name="Spannagl M."/>
            <person name="Mayer K.F.X."/>
            <person name="Baldrich P."/>
            <person name="Meyers B.C."/>
            <person name="Huo N."/>
            <person name="Gu Y.Q."/>
            <person name="Zhou H."/>
            <person name="Devos K.M."/>
            <person name="Bennetzen J.L."/>
            <person name="Unver T."/>
            <person name="Budak H."/>
            <person name="Gulick P.J."/>
            <person name="Galiba G."/>
            <person name="Kalapos B."/>
            <person name="Nelson D.R."/>
            <person name="Li P."/>
            <person name="You F.M."/>
            <person name="Luo M.C."/>
            <person name="Dvorak J."/>
        </authorList>
    </citation>
    <scope>NUCLEOTIDE SEQUENCE [LARGE SCALE GENOMIC DNA]</scope>
    <source>
        <strain evidence="10">cv. AL8/78</strain>
    </source>
</reference>
<dbReference type="GO" id="GO:0007035">
    <property type="term" value="P:vacuolar acidification"/>
    <property type="evidence" value="ECO:0007669"/>
    <property type="project" value="TreeGrafter"/>
</dbReference>
<evidence type="ECO:0000256" key="1">
    <source>
        <dbReference type="ARBA" id="ARBA00002690"/>
    </source>
</evidence>
<evidence type="ECO:0000313" key="10">
    <source>
        <dbReference type="EnsemblPlants" id="AET6Gv20465900.12"/>
    </source>
</evidence>
<dbReference type="InterPro" id="IPR022879">
    <property type="entry name" value="V-ATPase_su_B/beta"/>
</dbReference>
<comment type="subunit">
    <text evidence="6">V-ATPase is a heteromultimeric enzyme composed of a peripheral catalytic V1 complex attached to an integral membrane V0 proton pore complex.</text>
</comment>
<comment type="similarity">
    <text evidence="2 6">Belongs to the ATPase alpha/beta chains family.</text>
</comment>
<reference evidence="11" key="1">
    <citation type="journal article" date="2014" name="Science">
        <title>Ancient hybridizations among the ancestral genomes of bread wheat.</title>
        <authorList>
            <consortium name="International Wheat Genome Sequencing Consortium,"/>
            <person name="Marcussen T."/>
            <person name="Sandve S.R."/>
            <person name="Heier L."/>
            <person name="Spannagl M."/>
            <person name="Pfeifer M."/>
            <person name="Jakobsen K.S."/>
            <person name="Wulff B.B."/>
            <person name="Steuernagel B."/>
            <person name="Mayer K.F."/>
            <person name="Olsen O.A."/>
        </authorList>
    </citation>
    <scope>NUCLEOTIDE SEQUENCE [LARGE SCALE GENOMIC DNA]</scope>
    <source>
        <strain evidence="11">cv. AL8/78</strain>
    </source>
</reference>
<dbReference type="CDD" id="cd18118">
    <property type="entry name" value="ATP-synt_V_A-type_beta_N"/>
    <property type="match status" value="1"/>
</dbReference>
<protein>
    <recommendedName>
        <fullName evidence="6">Vacuolar proton pump subunit B</fullName>
        <shortName evidence="6">V-ATPase subunit B</shortName>
    </recommendedName>
    <alternativeName>
        <fullName evidence="6">Vacuolar proton pump subunit B</fullName>
    </alternativeName>
</protein>
<dbReference type="InterPro" id="IPR004100">
    <property type="entry name" value="ATPase_F1/V1/A1_a/bsu_N"/>
</dbReference>
<keyword evidence="5 6" id="KW-0406">Ion transport</keyword>
<dbReference type="Pfam" id="PF02874">
    <property type="entry name" value="ATP-synt_ab_N"/>
    <property type="match status" value="1"/>
</dbReference>
<keyword evidence="4 6" id="KW-0375">Hydrogen ion transport</keyword>
<dbReference type="NCBIfam" id="TIGR01040">
    <property type="entry name" value="V-ATPase_V1_B"/>
    <property type="match status" value="1"/>
</dbReference>
<reference evidence="10" key="3">
    <citation type="journal article" date="2017" name="Nature">
        <title>Genome sequence of the progenitor of the wheat D genome Aegilops tauschii.</title>
        <authorList>
            <person name="Luo M.C."/>
            <person name="Gu Y.Q."/>
            <person name="Puiu D."/>
            <person name="Wang H."/>
            <person name="Twardziok S.O."/>
            <person name="Deal K.R."/>
            <person name="Huo N."/>
            <person name="Zhu T."/>
            <person name="Wang L."/>
            <person name="Wang Y."/>
            <person name="McGuire P.E."/>
            <person name="Liu S."/>
            <person name="Long H."/>
            <person name="Ramasamy R.K."/>
            <person name="Rodriguez J.C."/>
            <person name="Van S.L."/>
            <person name="Yuan L."/>
            <person name="Wang Z."/>
            <person name="Xia Z."/>
            <person name="Xiao L."/>
            <person name="Anderson O.D."/>
            <person name="Ouyang S."/>
            <person name="Liang Y."/>
            <person name="Zimin A.V."/>
            <person name="Pertea G."/>
            <person name="Qi P."/>
            <person name="Bennetzen J.L."/>
            <person name="Dai X."/>
            <person name="Dawson M.W."/>
            <person name="Muller H.G."/>
            <person name="Kugler K."/>
            <person name="Rivarola-Duarte L."/>
            <person name="Spannagl M."/>
            <person name="Mayer K.F.X."/>
            <person name="Lu F.H."/>
            <person name="Bevan M.W."/>
            <person name="Leroy P."/>
            <person name="Li P."/>
            <person name="You F.M."/>
            <person name="Sun Q."/>
            <person name="Liu Z."/>
            <person name="Lyons E."/>
            <person name="Wicker T."/>
            <person name="Salzberg S.L."/>
            <person name="Devos K.M."/>
            <person name="Dvorak J."/>
        </authorList>
    </citation>
    <scope>NUCLEOTIDE SEQUENCE [LARGE SCALE GENOMIC DNA]</scope>
    <source>
        <strain evidence="10">cv. AL8/78</strain>
    </source>
</reference>
<dbReference type="Pfam" id="PF22919">
    <property type="entry name" value="ATP-synt_VA_C"/>
    <property type="match status" value="1"/>
</dbReference>
<dbReference type="InterPro" id="IPR020003">
    <property type="entry name" value="ATPase_a/bsu_AS"/>
</dbReference>
<dbReference type="SUPFAM" id="SSF52540">
    <property type="entry name" value="P-loop containing nucleoside triphosphate hydrolases"/>
    <property type="match status" value="1"/>
</dbReference>
<accession>A0A453NSB3</accession>
<feature type="domain" description="ATPase F1/V1/A1 complex alpha/beta subunit N-terminal" evidence="8">
    <location>
        <begin position="76"/>
        <end position="142"/>
    </location>
</feature>
<dbReference type="CDD" id="cd01135">
    <property type="entry name" value="V_A-ATPase_B"/>
    <property type="match status" value="1"/>
</dbReference>
<evidence type="ECO:0000256" key="5">
    <source>
        <dbReference type="ARBA" id="ARBA00023065"/>
    </source>
</evidence>